<dbReference type="SUPFAM" id="SSF51206">
    <property type="entry name" value="cAMP-binding domain-like"/>
    <property type="match status" value="1"/>
</dbReference>
<comment type="caution">
    <text evidence="3">The sequence shown here is derived from an EMBL/GenBank/DDBJ whole genome shotgun (WGS) entry which is preliminary data.</text>
</comment>
<organism evidence="3 4">
    <name type="scientific">Tenacibaculum discolor</name>
    <dbReference type="NCBI Taxonomy" id="361581"/>
    <lineage>
        <taxon>Bacteria</taxon>
        <taxon>Pseudomonadati</taxon>
        <taxon>Bacteroidota</taxon>
        <taxon>Flavobacteriia</taxon>
        <taxon>Flavobacteriales</taxon>
        <taxon>Flavobacteriaceae</taxon>
        <taxon>Tenacibaculum</taxon>
    </lineage>
</organism>
<proteinExistence type="predicted"/>
<dbReference type="Pfam" id="PF00027">
    <property type="entry name" value="cNMP_binding"/>
    <property type="match status" value="1"/>
</dbReference>
<evidence type="ECO:0000313" key="5">
    <source>
        <dbReference type="Proteomes" id="UP001242342"/>
    </source>
</evidence>
<gene>
    <name evidence="3" type="ORF">CSC81_03820</name>
    <name evidence="2" type="ORF">Q8W23_04215</name>
</gene>
<evidence type="ECO:0000313" key="2">
    <source>
        <dbReference type="EMBL" id="MDP2540672.1"/>
    </source>
</evidence>
<evidence type="ECO:0000259" key="1">
    <source>
        <dbReference type="Pfam" id="PF00027"/>
    </source>
</evidence>
<reference evidence="3" key="2">
    <citation type="submission" date="2017-10" db="EMBL/GenBank/DDBJ databases">
        <authorList>
            <person name="Enke T.N."/>
            <person name="Cordero O.X."/>
        </authorList>
    </citation>
    <scope>NUCLEOTIDE SEQUENCE</scope>
    <source>
        <strain evidence="3">4G03</strain>
    </source>
</reference>
<feature type="domain" description="Cyclic nucleotide-binding" evidence="1">
    <location>
        <begin position="29"/>
        <end position="116"/>
    </location>
</feature>
<dbReference type="Gene3D" id="2.60.120.10">
    <property type="entry name" value="Jelly Rolls"/>
    <property type="match status" value="1"/>
</dbReference>
<protein>
    <submittedName>
        <fullName evidence="2">Crp/Fnr family transcriptional regulator</fullName>
    </submittedName>
</protein>
<evidence type="ECO:0000313" key="4">
    <source>
        <dbReference type="Proteomes" id="UP000222163"/>
    </source>
</evidence>
<dbReference type="Proteomes" id="UP001242342">
    <property type="component" value="Unassembled WGS sequence"/>
</dbReference>
<dbReference type="Proteomes" id="UP000222163">
    <property type="component" value="Unassembled WGS sequence"/>
</dbReference>
<accession>A0A2G1BXL8</accession>
<reference evidence="2 5" key="3">
    <citation type="submission" date="2023-07" db="EMBL/GenBank/DDBJ databases">
        <title>Genome content predicts the carbon catabolic preferences of heterotrophic bacteria.</title>
        <authorList>
            <person name="Gralka M."/>
        </authorList>
    </citation>
    <scope>NUCLEOTIDE SEQUENCE [LARGE SCALE GENOMIC DNA]</scope>
    <source>
        <strain evidence="2 5">4G03</strain>
    </source>
</reference>
<name>A0A2G1BXL8_9FLAO</name>
<dbReference type="InterPro" id="IPR000595">
    <property type="entry name" value="cNMP-bd_dom"/>
</dbReference>
<dbReference type="EMBL" id="JAUYVU010000002">
    <property type="protein sequence ID" value="MDP2540672.1"/>
    <property type="molecule type" value="Genomic_DNA"/>
</dbReference>
<keyword evidence="5" id="KW-1185">Reference proteome</keyword>
<reference evidence="3 4" key="1">
    <citation type="journal article" date="2016" name="Nat. Commun.">
        <title>Microbial interactions lead to rapid micro-scale successions on model marine particles.</title>
        <authorList>
            <person name="Datta M.S."/>
            <person name="Sliwerska E."/>
            <person name="Gore J."/>
            <person name="Polz M.F."/>
            <person name="Cordero O.X."/>
        </authorList>
    </citation>
    <scope>NUCLEOTIDE SEQUENCE [LARGE SCALE GENOMIC DNA]</scope>
    <source>
        <strain evidence="3 4">4G03</strain>
    </source>
</reference>
<dbReference type="CDD" id="cd00038">
    <property type="entry name" value="CAP_ED"/>
    <property type="match status" value="1"/>
</dbReference>
<dbReference type="InterPro" id="IPR018490">
    <property type="entry name" value="cNMP-bd_dom_sf"/>
</dbReference>
<dbReference type="EMBL" id="PDUU01000003">
    <property type="protein sequence ID" value="PHN98629.1"/>
    <property type="molecule type" value="Genomic_DNA"/>
</dbReference>
<dbReference type="RefSeq" id="WP_099214448.1">
    <property type="nucleotide sequence ID" value="NZ_JAUYVU010000002.1"/>
</dbReference>
<dbReference type="InterPro" id="IPR014710">
    <property type="entry name" value="RmlC-like_jellyroll"/>
</dbReference>
<sequence length="189" mass="22407">MSTSVSNVFKNLQLENEELKIVESIFSEVTYKKGDTILQTNEKVYYQYYVIKGCLRTFFMDAKGKEHTIQFAINDWWISDYIGYFSESESVLSIECITDATVLKVAKRDLDNIYEKVPKIEHFFRKKLERSTVRFQKRILNNLVLSAKERYHLFLQNYPNIEQQIKNYHLASYLGITTESLSRIRKETL</sequence>
<evidence type="ECO:0000313" key="3">
    <source>
        <dbReference type="EMBL" id="PHN98629.1"/>
    </source>
</evidence>
<dbReference type="AlphaFoldDB" id="A0A2G1BXL8"/>